<keyword evidence="1" id="KW-0472">Membrane</keyword>
<keyword evidence="1" id="KW-0812">Transmembrane</keyword>
<feature type="transmembrane region" description="Helical" evidence="1">
    <location>
        <begin position="6"/>
        <end position="28"/>
    </location>
</feature>
<reference evidence="2 3" key="1">
    <citation type="submission" date="2016-11" db="EMBL/GenBank/DDBJ databases">
        <authorList>
            <person name="Jaros S."/>
            <person name="Januszkiewicz K."/>
            <person name="Wedrychowicz H."/>
        </authorList>
    </citation>
    <scope>NUCLEOTIDE SEQUENCE [LARGE SCALE GENOMIC DNA]</scope>
    <source>
        <strain evidence="2 3">DSM 3089</strain>
    </source>
</reference>
<organism evidence="2 3">
    <name type="scientific">Clostridium collagenovorans DSM 3089</name>
    <dbReference type="NCBI Taxonomy" id="1121306"/>
    <lineage>
        <taxon>Bacteria</taxon>
        <taxon>Bacillati</taxon>
        <taxon>Bacillota</taxon>
        <taxon>Clostridia</taxon>
        <taxon>Eubacteriales</taxon>
        <taxon>Clostridiaceae</taxon>
        <taxon>Clostridium</taxon>
    </lineage>
</organism>
<accession>A0A1M5V2Y7</accession>
<dbReference type="EMBL" id="FQXP01000004">
    <property type="protein sequence ID" value="SHH69323.1"/>
    <property type="molecule type" value="Genomic_DNA"/>
</dbReference>
<dbReference type="Proteomes" id="UP000184526">
    <property type="component" value="Unassembled WGS sequence"/>
</dbReference>
<keyword evidence="3" id="KW-1185">Reference proteome</keyword>
<proteinExistence type="predicted"/>
<evidence type="ECO:0000256" key="1">
    <source>
        <dbReference type="SAM" id="Phobius"/>
    </source>
</evidence>
<evidence type="ECO:0000313" key="2">
    <source>
        <dbReference type="EMBL" id="SHH69323.1"/>
    </source>
</evidence>
<name>A0A1M5V2Y7_9CLOT</name>
<dbReference type="RefSeq" id="WP_072830824.1">
    <property type="nucleotide sequence ID" value="NZ_FQXP01000004.1"/>
</dbReference>
<evidence type="ECO:0000313" key="3">
    <source>
        <dbReference type="Proteomes" id="UP000184526"/>
    </source>
</evidence>
<keyword evidence="1" id="KW-1133">Transmembrane helix</keyword>
<gene>
    <name evidence="2" type="ORF">SAMN02745196_01061</name>
</gene>
<protein>
    <submittedName>
        <fullName evidence="2">Uncharacterized protein</fullName>
    </submittedName>
</protein>
<sequence length="153" mass="18085">MSKKRVIWVIGIIIIITIVLVIANPYIFKSNNLISKNNYDYEYVQLETLDLDGDLGWLDDTDVGDIDKLVHIIDDLSVKKAIKSSNKFKYSITFIATYEEDKKIQYTKPVFTLNFYKGNIMGFKKYPGYREQYYKVQNKEFDIKKVMEQLQKR</sequence>
<dbReference type="AlphaFoldDB" id="A0A1M5V2Y7"/>